<gene>
    <name evidence="8" type="ORF">DL764_007032</name>
</gene>
<evidence type="ECO:0000256" key="3">
    <source>
        <dbReference type="ARBA" id="ARBA00022729"/>
    </source>
</evidence>
<protein>
    <recommendedName>
        <fullName evidence="10">NodB homology domain-containing protein</fullName>
    </recommendedName>
</protein>
<dbReference type="GO" id="GO:0005975">
    <property type="term" value="P:carbohydrate metabolic process"/>
    <property type="evidence" value="ECO:0007669"/>
    <property type="project" value="InterPro"/>
</dbReference>
<evidence type="ECO:0000313" key="8">
    <source>
        <dbReference type="EMBL" id="RYO98673.1"/>
    </source>
</evidence>
<name>A0A4Q4T5G6_9PEZI</name>
<dbReference type="EMBL" id="QJNU01000452">
    <property type="protein sequence ID" value="RYO98673.1"/>
    <property type="molecule type" value="Genomic_DNA"/>
</dbReference>
<dbReference type="PANTHER" id="PTHR46471:SF2">
    <property type="entry name" value="CHITIN DEACETYLASE-RELATED"/>
    <property type="match status" value="1"/>
</dbReference>
<dbReference type="PANTHER" id="PTHR46471">
    <property type="entry name" value="CHITIN DEACETYLASE"/>
    <property type="match status" value="1"/>
</dbReference>
<keyword evidence="9" id="KW-1185">Reference proteome</keyword>
<comment type="caution">
    <text evidence="8">The sequence shown here is derived from an EMBL/GenBank/DDBJ whole genome shotgun (WGS) entry which is preliminary data.</text>
</comment>
<accession>A0A4Q4T5G6</accession>
<reference evidence="8 9" key="1">
    <citation type="submission" date="2018-06" db="EMBL/GenBank/DDBJ databases">
        <title>Complete Genomes of Monosporascus.</title>
        <authorList>
            <person name="Robinson A.J."/>
            <person name="Natvig D.O."/>
        </authorList>
    </citation>
    <scope>NUCLEOTIDE SEQUENCE [LARGE SCALE GENOMIC DNA]</scope>
    <source>
        <strain evidence="8 9">CBS 110550</strain>
    </source>
</reference>
<keyword evidence="6" id="KW-0170">Cobalt</keyword>
<dbReference type="SUPFAM" id="SSF88713">
    <property type="entry name" value="Glycoside hydrolase/deacetylase"/>
    <property type="match status" value="1"/>
</dbReference>
<dbReference type="InterPro" id="IPR011330">
    <property type="entry name" value="Glyco_hydro/deAcase_b/a-brl"/>
</dbReference>
<keyword evidence="4" id="KW-0378">Hydrolase</keyword>
<keyword evidence="5" id="KW-0119">Carbohydrate metabolism</keyword>
<evidence type="ECO:0000256" key="2">
    <source>
        <dbReference type="ARBA" id="ARBA00022723"/>
    </source>
</evidence>
<dbReference type="OrthoDB" id="407355at2759"/>
<sequence>MSKEGLMRRNNSQVPRPALGNVPTASIYGPARQRCKATFFATGLNRGCDPNRDRIDDCHGPHANLEALTAEGRRDEILRNEDAFAWVLGFFPTYLRPCFARCIAGIGQVGYYVTNYEVDTKDYTGDYECARAVFRASVASESPQCSLHIVLAHDVWEGTGYGFEGFMINEARRAGYQLITMGESLDDPVVIWNRDASTGQARRG</sequence>
<evidence type="ECO:0000256" key="6">
    <source>
        <dbReference type="ARBA" id="ARBA00023285"/>
    </source>
</evidence>
<feature type="region of interest" description="Disordered" evidence="7">
    <location>
        <begin position="1"/>
        <end position="21"/>
    </location>
</feature>
<keyword evidence="2" id="KW-0479">Metal-binding</keyword>
<dbReference type="Gene3D" id="3.20.20.370">
    <property type="entry name" value="Glycoside hydrolase/deacetylase"/>
    <property type="match status" value="1"/>
</dbReference>
<dbReference type="AlphaFoldDB" id="A0A4Q4T5G6"/>
<dbReference type="Proteomes" id="UP000293360">
    <property type="component" value="Unassembled WGS sequence"/>
</dbReference>
<dbReference type="GO" id="GO:0046872">
    <property type="term" value="F:metal ion binding"/>
    <property type="evidence" value="ECO:0007669"/>
    <property type="project" value="UniProtKB-KW"/>
</dbReference>
<evidence type="ECO:0008006" key="10">
    <source>
        <dbReference type="Google" id="ProtNLM"/>
    </source>
</evidence>
<evidence type="ECO:0000313" key="9">
    <source>
        <dbReference type="Proteomes" id="UP000293360"/>
    </source>
</evidence>
<evidence type="ECO:0000256" key="7">
    <source>
        <dbReference type="SAM" id="MobiDB-lite"/>
    </source>
</evidence>
<organism evidence="8 9">
    <name type="scientific">Monosporascus ibericus</name>
    <dbReference type="NCBI Taxonomy" id="155417"/>
    <lineage>
        <taxon>Eukaryota</taxon>
        <taxon>Fungi</taxon>
        <taxon>Dikarya</taxon>
        <taxon>Ascomycota</taxon>
        <taxon>Pezizomycotina</taxon>
        <taxon>Sordariomycetes</taxon>
        <taxon>Xylariomycetidae</taxon>
        <taxon>Xylariales</taxon>
        <taxon>Xylariales incertae sedis</taxon>
        <taxon>Monosporascus</taxon>
    </lineage>
</organism>
<dbReference type="GO" id="GO:0016787">
    <property type="term" value="F:hydrolase activity"/>
    <property type="evidence" value="ECO:0007669"/>
    <property type="project" value="UniProtKB-KW"/>
</dbReference>
<dbReference type="STRING" id="155417.A0A4Q4T5G6"/>
<keyword evidence="3" id="KW-0732">Signal</keyword>
<evidence type="ECO:0000256" key="1">
    <source>
        <dbReference type="ARBA" id="ARBA00001941"/>
    </source>
</evidence>
<evidence type="ECO:0000256" key="5">
    <source>
        <dbReference type="ARBA" id="ARBA00023277"/>
    </source>
</evidence>
<proteinExistence type="predicted"/>
<comment type="cofactor">
    <cofactor evidence="1">
        <name>Co(2+)</name>
        <dbReference type="ChEBI" id="CHEBI:48828"/>
    </cofactor>
</comment>
<evidence type="ECO:0000256" key="4">
    <source>
        <dbReference type="ARBA" id="ARBA00022801"/>
    </source>
</evidence>